<sequence length="37" mass="4663">MIKQGFRMIFYKFFNFFVKKFSEDVNPCYHKVFNMVM</sequence>
<dbReference type="PATRIC" id="fig|220754.4.peg.360"/>
<name>A0A0C2SGI5_9BACL</name>
<gene>
    <name evidence="1" type="ORF">KR50_03530</name>
</gene>
<evidence type="ECO:0000313" key="2">
    <source>
        <dbReference type="Proteomes" id="UP000031972"/>
    </source>
</evidence>
<dbReference type="AlphaFoldDB" id="A0A0C2SGI5"/>
<dbReference type="Proteomes" id="UP000031972">
    <property type="component" value="Unassembled WGS sequence"/>
</dbReference>
<comment type="caution">
    <text evidence="1">The sequence shown here is derived from an EMBL/GenBank/DDBJ whole genome shotgun (WGS) entry which is preliminary data.</text>
</comment>
<reference evidence="1 2" key="1">
    <citation type="submission" date="2015-01" db="EMBL/GenBank/DDBJ databases">
        <title>Jeotgalibacillus campisalis genome sequencing.</title>
        <authorList>
            <person name="Goh K.M."/>
            <person name="Chan K.-G."/>
            <person name="Yaakop A.S."/>
            <person name="Ee R."/>
            <person name="Gan H.M."/>
            <person name="Chan C.S."/>
        </authorList>
    </citation>
    <scope>NUCLEOTIDE SEQUENCE [LARGE SCALE GENOMIC DNA]</scope>
    <source>
        <strain evidence="1 2">SF-57</strain>
    </source>
</reference>
<organism evidence="1 2">
    <name type="scientific">Jeotgalibacillus campisalis</name>
    <dbReference type="NCBI Taxonomy" id="220754"/>
    <lineage>
        <taxon>Bacteria</taxon>
        <taxon>Bacillati</taxon>
        <taxon>Bacillota</taxon>
        <taxon>Bacilli</taxon>
        <taxon>Bacillales</taxon>
        <taxon>Caryophanaceae</taxon>
        <taxon>Jeotgalibacillus</taxon>
    </lineage>
</organism>
<proteinExistence type="predicted"/>
<dbReference type="EMBL" id="JXRR01000001">
    <property type="protein sequence ID" value="KIL53024.1"/>
    <property type="molecule type" value="Genomic_DNA"/>
</dbReference>
<protein>
    <submittedName>
        <fullName evidence="1">Uncharacterized protein</fullName>
    </submittedName>
</protein>
<keyword evidence="2" id="KW-1185">Reference proteome</keyword>
<evidence type="ECO:0000313" key="1">
    <source>
        <dbReference type="EMBL" id="KIL53024.1"/>
    </source>
</evidence>
<accession>A0A0C2SGI5</accession>